<reference evidence="1" key="1">
    <citation type="journal article" date="2014" name="Front. Microbiol.">
        <title>High frequency of phylogenetically diverse reductive dehalogenase-homologous genes in deep subseafloor sedimentary metagenomes.</title>
        <authorList>
            <person name="Kawai M."/>
            <person name="Futagami T."/>
            <person name="Toyoda A."/>
            <person name="Takaki Y."/>
            <person name="Nishi S."/>
            <person name="Hori S."/>
            <person name="Arai W."/>
            <person name="Tsubouchi T."/>
            <person name="Morono Y."/>
            <person name="Uchiyama I."/>
            <person name="Ito T."/>
            <person name="Fujiyama A."/>
            <person name="Inagaki F."/>
            <person name="Takami H."/>
        </authorList>
    </citation>
    <scope>NUCLEOTIDE SEQUENCE</scope>
    <source>
        <strain evidence="1">Expedition CK06-06</strain>
    </source>
</reference>
<proteinExistence type="predicted"/>
<dbReference type="EMBL" id="BART01031387">
    <property type="protein sequence ID" value="GAH13821.1"/>
    <property type="molecule type" value="Genomic_DNA"/>
</dbReference>
<name>X1CZ55_9ZZZZ</name>
<comment type="caution">
    <text evidence="1">The sequence shown here is derived from an EMBL/GenBank/DDBJ whole genome shotgun (WGS) entry which is preliminary data.</text>
</comment>
<dbReference type="AlphaFoldDB" id="X1CZ55"/>
<accession>X1CZ55</accession>
<protein>
    <submittedName>
        <fullName evidence="1">Uncharacterized protein</fullName>
    </submittedName>
</protein>
<feature type="non-terminal residue" evidence="1">
    <location>
        <position position="1"/>
    </location>
</feature>
<sequence length="96" mass="11401">AHALLGRIYDWQKRLDEANQEYKEHLQICPNWEDLSVEVDGTPIRGFRATAVDEMARRMIGLEFEQYIYYSRFRDWSDIRKSIGIPKRRGKKPSPS</sequence>
<evidence type="ECO:0000313" key="1">
    <source>
        <dbReference type="EMBL" id="GAH13821.1"/>
    </source>
</evidence>
<organism evidence="1">
    <name type="scientific">marine sediment metagenome</name>
    <dbReference type="NCBI Taxonomy" id="412755"/>
    <lineage>
        <taxon>unclassified sequences</taxon>
        <taxon>metagenomes</taxon>
        <taxon>ecological metagenomes</taxon>
    </lineage>
</organism>
<gene>
    <name evidence="1" type="ORF">S01H4_54525</name>
</gene>